<dbReference type="Proteomes" id="UP000790377">
    <property type="component" value="Unassembled WGS sequence"/>
</dbReference>
<evidence type="ECO:0000313" key="2">
    <source>
        <dbReference type="Proteomes" id="UP000790377"/>
    </source>
</evidence>
<comment type="caution">
    <text evidence="1">The sequence shown here is derived from an EMBL/GenBank/DDBJ whole genome shotgun (WGS) entry which is preliminary data.</text>
</comment>
<evidence type="ECO:0000313" key="1">
    <source>
        <dbReference type="EMBL" id="KAH7905115.1"/>
    </source>
</evidence>
<reference evidence="1" key="1">
    <citation type="journal article" date="2021" name="New Phytol.">
        <title>Evolutionary innovations through gain and loss of genes in the ectomycorrhizal Boletales.</title>
        <authorList>
            <person name="Wu G."/>
            <person name="Miyauchi S."/>
            <person name="Morin E."/>
            <person name="Kuo A."/>
            <person name="Drula E."/>
            <person name="Varga T."/>
            <person name="Kohler A."/>
            <person name="Feng B."/>
            <person name="Cao Y."/>
            <person name="Lipzen A."/>
            <person name="Daum C."/>
            <person name="Hundley H."/>
            <person name="Pangilinan J."/>
            <person name="Johnson J."/>
            <person name="Barry K."/>
            <person name="LaButti K."/>
            <person name="Ng V."/>
            <person name="Ahrendt S."/>
            <person name="Min B."/>
            <person name="Choi I.G."/>
            <person name="Park H."/>
            <person name="Plett J.M."/>
            <person name="Magnuson J."/>
            <person name="Spatafora J.W."/>
            <person name="Nagy L.G."/>
            <person name="Henrissat B."/>
            <person name="Grigoriev I.V."/>
            <person name="Yang Z.L."/>
            <person name="Xu J."/>
            <person name="Martin F.M."/>
        </authorList>
    </citation>
    <scope>NUCLEOTIDE SEQUENCE</scope>
    <source>
        <strain evidence="1">ATCC 28755</strain>
    </source>
</reference>
<proteinExistence type="predicted"/>
<accession>A0ACB7ZVM9</accession>
<name>A0ACB7ZVM9_9AGAM</name>
<keyword evidence="2" id="KW-1185">Reference proteome</keyword>
<sequence length="83" mass="9367">MHGRHLLLPSLQQKKRFAYNTHHSQPLLPAGDILIHSGDLTQSGTLNELCDALDWLSLQSHPFKIFAVGCSSLHCRVNWVRLP</sequence>
<gene>
    <name evidence="1" type="ORF">BJ138DRAFT_1165351</name>
</gene>
<protein>
    <submittedName>
        <fullName evidence="1">Uncharacterized protein</fullName>
    </submittedName>
</protein>
<dbReference type="EMBL" id="MU268268">
    <property type="protein sequence ID" value="KAH7905115.1"/>
    <property type="molecule type" value="Genomic_DNA"/>
</dbReference>
<organism evidence="1 2">
    <name type="scientific">Hygrophoropsis aurantiaca</name>
    <dbReference type="NCBI Taxonomy" id="72124"/>
    <lineage>
        <taxon>Eukaryota</taxon>
        <taxon>Fungi</taxon>
        <taxon>Dikarya</taxon>
        <taxon>Basidiomycota</taxon>
        <taxon>Agaricomycotina</taxon>
        <taxon>Agaricomycetes</taxon>
        <taxon>Agaricomycetidae</taxon>
        <taxon>Boletales</taxon>
        <taxon>Coniophorineae</taxon>
        <taxon>Hygrophoropsidaceae</taxon>
        <taxon>Hygrophoropsis</taxon>
    </lineage>
</organism>